<evidence type="ECO:0000256" key="2">
    <source>
        <dbReference type="ARBA" id="ARBA00023125"/>
    </source>
</evidence>
<dbReference type="PROSITE" id="PS00041">
    <property type="entry name" value="HTH_ARAC_FAMILY_1"/>
    <property type="match status" value="1"/>
</dbReference>
<organism evidence="5">
    <name type="scientific">uncultured Eubacteriales bacterium</name>
    <dbReference type="NCBI Taxonomy" id="172733"/>
    <lineage>
        <taxon>Bacteria</taxon>
        <taxon>Bacillati</taxon>
        <taxon>Bacillota</taxon>
        <taxon>Clostridia</taxon>
        <taxon>Eubacteriales</taxon>
        <taxon>environmental samples</taxon>
    </lineage>
</organism>
<dbReference type="InterPro" id="IPR018062">
    <property type="entry name" value="HTH_AraC-typ_CS"/>
</dbReference>
<dbReference type="PRINTS" id="PR00032">
    <property type="entry name" value="HTHARAC"/>
</dbReference>
<keyword evidence="1" id="KW-0805">Transcription regulation</keyword>
<evidence type="ECO:0000256" key="3">
    <source>
        <dbReference type="ARBA" id="ARBA00023163"/>
    </source>
</evidence>
<evidence type="ECO:0000259" key="4">
    <source>
        <dbReference type="PROSITE" id="PS01124"/>
    </source>
</evidence>
<dbReference type="InterPro" id="IPR018060">
    <property type="entry name" value="HTH_AraC"/>
</dbReference>
<protein>
    <recommendedName>
        <fullName evidence="4">HTH araC/xylS-type domain-containing protein</fullName>
    </recommendedName>
</protein>
<dbReference type="InterPro" id="IPR009057">
    <property type="entry name" value="Homeodomain-like_sf"/>
</dbReference>
<dbReference type="Gene3D" id="1.10.10.60">
    <property type="entry name" value="Homeodomain-like"/>
    <property type="match status" value="2"/>
</dbReference>
<evidence type="ECO:0000256" key="1">
    <source>
        <dbReference type="ARBA" id="ARBA00023015"/>
    </source>
</evidence>
<name>A0A212J5U6_9FIRM</name>
<dbReference type="AlphaFoldDB" id="A0A212J5U6"/>
<reference evidence="5" key="1">
    <citation type="submission" date="2016-04" db="EMBL/GenBank/DDBJ databases">
        <authorList>
            <person name="Evans L.H."/>
            <person name="Alamgir A."/>
            <person name="Owens N."/>
            <person name="Weber N.D."/>
            <person name="Virtaneva K."/>
            <person name="Barbian K."/>
            <person name="Babar A."/>
            <person name="Rosenke K."/>
        </authorList>
    </citation>
    <scope>NUCLEOTIDE SEQUENCE</scope>
    <source>
        <strain evidence="5">86</strain>
    </source>
</reference>
<dbReference type="SUPFAM" id="SSF46689">
    <property type="entry name" value="Homeodomain-like"/>
    <property type="match status" value="1"/>
</dbReference>
<dbReference type="InterPro" id="IPR050959">
    <property type="entry name" value="MarA-like"/>
</dbReference>
<dbReference type="GO" id="GO:0003700">
    <property type="term" value="F:DNA-binding transcription factor activity"/>
    <property type="evidence" value="ECO:0007669"/>
    <property type="project" value="InterPro"/>
</dbReference>
<feature type="domain" description="HTH araC/xylS-type" evidence="4">
    <location>
        <begin position="8"/>
        <end position="106"/>
    </location>
</feature>
<dbReference type="PROSITE" id="PS01124">
    <property type="entry name" value="HTH_ARAC_FAMILY_2"/>
    <property type="match status" value="1"/>
</dbReference>
<sequence>MESLERLNKLISYVEENLDGEIDNQTLSRIAACPLAVLQRLFVLMTGTTLIEYVRLRRLARAADDLRCGKEKVIDIAIKYGYDSSDTFGVAFKRRYGMTPTAARDANVILPDYDRISFTPSIKRIKGDVTMNQSSKILKTKWYQPHAGSDGNFHPLLDKYQGQNYAFNACMAMLMEYLGESKDYDYWFFSGVSGDCFTQVYGGDLTKWHQCLSHACFDEHLIKRVFDACGYDYTFVSPQSFSANREKYIQKVVSHIDRDLPVIVKGFNFPYSEKLIPVEEITCIVGYENGGQTLLCLPDTSATPKSFPLDTPYTLVFAEEKKKAPTLPEVYRQAIANIPLLNLASPRDGVSFGAHAFLDWAENIENGAYDDTLDDELDIWRDYGEYLCIIATNVFCPNFLNKAKELCPDIKELPAINAVIEKMHAHMNEFMGLEGGFGMDVRKLKDRELMRPVSEMIRRYARFYNELLAAFR</sequence>
<dbReference type="PANTHER" id="PTHR47504">
    <property type="entry name" value="RIGHT ORIGIN-BINDING PROTEIN"/>
    <property type="match status" value="1"/>
</dbReference>
<dbReference type="GO" id="GO:0043565">
    <property type="term" value="F:sequence-specific DNA binding"/>
    <property type="evidence" value="ECO:0007669"/>
    <property type="project" value="InterPro"/>
</dbReference>
<accession>A0A212J5U6</accession>
<keyword evidence="2" id="KW-0238">DNA-binding</keyword>
<dbReference type="InterPro" id="IPR020449">
    <property type="entry name" value="Tscrpt_reg_AraC-type_HTH"/>
</dbReference>
<dbReference type="SMART" id="SM00342">
    <property type="entry name" value="HTH_ARAC"/>
    <property type="match status" value="1"/>
</dbReference>
<dbReference type="Pfam" id="PF12833">
    <property type="entry name" value="HTH_18"/>
    <property type="match status" value="1"/>
</dbReference>
<dbReference type="PANTHER" id="PTHR47504:SF5">
    <property type="entry name" value="RIGHT ORIGIN-BINDING PROTEIN"/>
    <property type="match status" value="1"/>
</dbReference>
<evidence type="ECO:0000313" key="5">
    <source>
        <dbReference type="EMBL" id="SBV94796.1"/>
    </source>
</evidence>
<keyword evidence="3" id="KW-0804">Transcription</keyword>
<gene>
    <name evidence="5" type="ORF">KL86CLO1_10562</name>
</gene>
<proteinExistence type="predicted"/>
<dbReference type="EMBL" id="FLUN01000001">
    <property type="protein sequence ID" value="SBV94796.1"/>
    <property type="molecule type" value="Genomic_DNA"/>
</dbReference>